<dbReference type="KEGG" id="ovb:NB640_08450"/>
<name>A0A9E9LU98_9BURK</name>
<keyword evidence="2" id="KW-1185">Reference proteome</keyword>
<dbReference type="RefSeq" id="WP_269308288.1">
    <property type="nucleotide sequence ID" value="NZ_CP098242.1"/>
</dbReference>
<gene>
    <name evidence="1" type="ORF">NB640_08450</name>
</gene>
<evidence type="ECO:0000313" key="2">
    <source>
        <dbReference type="Proteomes" id="UP001156215"/>
    </source>
</evidence>
<accession>A0A9E9LU98</accession>
<proteinExistence type="predicted"/>
<organism evidence="1 2">
    <name type="scientific">Oxalobacter vibrioformis</name>
    <dbReference type="NCBI Taxonomy" id="933080"/>
    <lineage>
        <taxon>Bacteria</taxon>
        <taxon>Pseudomonadati</taxon>
        <taxon>Pseudomonadota</taxon>
        <taxon>Betaproteobacteria</taxon>
        <taxon>Burkholderiales</taxon>
        <taxon>Oxalobacteraceae</taxon>
        <taxon>Oxalobacter</taxon>
    </lineage>
</organism>
<sequence>MEQVVTKETPVFARFHGFFQWCGLCATAVVRRKNIGQNVFPSPEKKQEKGSLCLLIHGDGGIFAVLRGKIGWRWQTSCYKR</sequence>
<evidence type="ECO:0000313" key="1">
    <source>
        <dbReference type="EMBL" id="WAW09291.1"/>
    </source>
</evidence>
<dbReference type="EMBL" id="CP098242">
    <property type="protein sequence ID" value="WAW09291.1"/>
    <property type="molecule type" value="Genomic_DNA"/>
</dbReference>
<reference evidence="1" key="1">
    <citation type="journal article" date="2022" name="Front. Microbiol.">
        <title>New perspectives on an old grouping: The genomic and phenotypic variability of Oxalobacter formigenes and the implications for calcium oxalate stone prevention.</title>
        <authorList>
            <person name="Chmiel J.A."/>
            <person name="Carr C."/>
            <person name="Stuivenberg G.A."/>
            <person name="Venema R."/>
            <person name="Chanyi R.M."/>
            <person name="Al K.F."/>
            <person name="Giguere D."/>
            <person name="Say H."/>
            <person name="Akouris P.P."/>
            <person name="Dominguez Romero S.A."/>
            <person name="Kwong A."/>
            <person name="Tai V."/>
            <person name="Koval S.F."/>
            <person name="Razvi H."/>
            <person name="Bjazevic J."/>
            <person name="Burton J.P."/>
        </authorList>
    </citation>
    <scope>NUCLEOTIDE SEQUENCE</scope>
    <source>
        <strain evidence="1">WoOx3</strain>
    </source>
</reference>
<dbReference type="AlphaFoldDB" id="A0A9E9LU98"/>
<protein>
    <submittedName>
        <fullName evidence="1">Uncharacterized protein</fullName>
    </submittedName>
</protein>
<dbReference type="Proteomes" id="UP001156215">
    <property type="component" value="Chromosome"/>
</dbReference>